<dbReference type="InterPro" id="IPR011006">
    <property type="entry name" value="CheY-like_superfamily"/>
</dbReference>
<comment type="caution">
    <text evidence="3">The sequence shown here is derived from an EMBL/GenBank/DDBJ whole genome shotgun (WGS) entry which is preliminary data.</text>
</comment>
<protein>
    <submittedName>
        <fullName evidence="3">Putative transcriptional regulatory protein YedW</fullName>
    </submittedName>
</protein>
<evidence type="ECO:0000259" key="2">
    <source>
        <dbReference type="PROSITE" id="PS50110"/>
    </source>
</evidence>
<name>A0A645JBV5_9ZZZZ</name>
<dbReference type="CDD" id="cd17546">
    <property type="entry name" value="REC_hyHK_CKI1_RcsC-like"/>
    <property type="match status" value="1"/>
</dbReference>
<gene>
    <name evidence="3" type="primary">yedW_4</name>
    <name evidence="3" type="ORF">SDC9_208659</name>
</gene>
<dbReference type="PANTHER" id="PTHR45339">
    <property type="entry name" value="HYBRID SIGNAL TRANSDUCTION HISTIDINE KINASE J"/>
    <property type="match status" value="1"/>
</dbReference>
<sequence length="155" mass="17595">MKIEEDHPDLIKKPTERAAVQKQRPMAADKIKLLLVEDNPLNMEIAQTILEEKGYLVECVENGEEALKIFMQSEPYTYQLILMDLQMPVMDGYTAAREIRDCEHFQAKSIPIIALTANAFAEDMAKALAAGMNDYVSKPIDFNKLTDVIEKCMNQ</sequence>
<reference evidence="3" key="1">
    <citation type="submission" date="2019-08" db="EMBL/GenBank/DDBJ databases">
        <authorList>
            <person name="Kucharzyk K."/>
            <person name="Murdoch R.W."/>
            <person name="Higgins S."/>
            <person name="Loffler F."/>
        </authorList>
    </citation>
    <scope>NUCLEOTIDE SEQUENCE</scope>
</reference>
<dbReference type="InterPro" id="IPR001789">
    <property type="entry name" value="Sig_transdc_resp-reg_receiver"/>
</dbReference>
<dbReference type="Pfam" id="PF00072">
    <property type="entry name" value="Response_reg"/>
    <property type="match status" value="1"/>
</dbReference>
<feature type="domain" description="Response regulatory" evidence="2">
    <location>
        <begin position="32"/>
        <end position="153"/>
    </location>
</feature>
<keyword evidence="1" id="KW-0597">Phosphoprotein</keyword>
<proteinExistence type="predicted"/>
<evidence type="ECO:0000313" key="3">
    <source>
        <dbReference type="EMBL" id="MPN60926.1"/>
    </source>
</evidence>
<organism evidence="3">
    <name type="scientific">bioreactor metagenome</name>
    <dbReference type="NCBI Taxonomy" id="1076179"/>
    <lineage>
        <taxon>unclassified sequences</taxon>
        <taxon>metagenomes</taxon>
        <taxon>ecological metagenomes</taxon>
    </lineage>
</organism>
<dbReference type="AlphaFoldDB" id="A0A645JBV5"/>
<dbReference type="GO" id="GO:0000160">
    <property type="term" value="P:phosphorelay signal transduction system"/>
    <property type="evidence" value="ECO:0007669"/>
    <property type="project" value="InterPro"/>
</dbReference>
<accession>A0A645JBV5</accession>
<dbReference type="SUPFAM" id="SSF52172">
    <property type="entry name" value="CheY-like"/>
    <property type="match status" value="1"/>
</dbReference>
<evidence type="ECO:0000256" key="1">
    <source>
        <dbReference type="ARBA" id="ARBA00022553"/>
    </source>
</evidence>
<dbReference type="EMBL" id="VSSQ01136829">
    <property type="protein sequence ID" value="MPN60926.1"/>
    <property type="molecule type" value="Genomic_DNA"/>
</dbReference>
<dbReference type="SMART" id="SM00448">
    <property type="entry name" value="REC"/>
    <property type="match status" value="1"/>
</dbReference>
<dbReference type="Gene3D" id="3.40.50.2300">
    <property type="match status" value="1"/>
</dbReference>
<dbReference type="PROSITE" id="PS50110">
    <property type="entry name" value="RESPONSE_REGULATORY"/>
    <property type="match status" value="1"/>
</dbReference>
<dbReference type="PANTHER" id="PTHR45339:SF3">
    <property type="entry name" value="HISTIDINE KINASE"/>
    <property type="match status" value="1"/>
</dbReference>